<dbReference type="Gene3D" id="3.40.50.720">
    <property type="entry name" value="NAD(P)-binding Rossmann-like Domain"/>
    <property type="match status" value="1"/>
</dbReference>
<dbReference type="InterPro" id="IPR051317">
    <property type="entry name" value="Gfo/Idh/MocA_oxidoreduct"/>
</dbReference>
<evidence type="ECO:0000313" key="3">
    <source>
        <dbReference type="EMBL" id="SFZ83565.1"/>
    </source>
</evidence>
<dbReference type="InterPro" id="IPR055170">
    <property type="entry name" value="GFO_IDH_MocA-like_dom"/>
</dbReference>
<organism evidence="3 4">
    <name type="scientific">Devosia enhydra</name>
    <dbReference type="NCBI Taxonomy" id="665118"/>
    <lineage>
        <taxon>Bacteria</taxon>
        <taxon>Pseudomonadati</taxon>
        <taxon>Pseudomonadota</taxon>
        <taxon>Alphaproteobacteria</taxon>
        <taxon>Hyphomicrobiales</taxon>
        <taxon>Devosiaceae</taxon>
        <taxon>Devosia</taxon>
    </lineage>
</organism>
<dbReference type="OrthoDB" id="9781031at2"/>
<reference evidence="3 4" key="1">
    <citation type="submission" date="2016-11" db="EMBL/GenBank/DDBJ databases">
        <authorList>
            <person name="Jaros S."/>
            <person name="Januszkiewicz K."/>
            <person name="Wedrychowicz H."/>
        </authorList>
    </citation>
    <scope>NUCLEOTIDE SEQUENCE [LARGE SCALE GENOMIC DNA]</scope>
    <source>
        <strain evidence="3 4">ATCC 23634</strain>
    </source>
</reference>
<accession>A0A1K2HXD9</accession>
<evidence type="ECO:0000259" key="1">
    <source>
        <dbReference type="Pfam" id="PF01408"/>
    </source>
</evidence>
<dbReference type="AlphaFoldDB" id="A0A1K2HXD9"/>
<evidence type="ECO:0000313" key="4">
    <source>
        <dbReference type="Proteomes" id="UP000183447"/>
    </source>
</evidence>
<sequence>MTRRRIGILGFAHYHANFWTRAFKAAPDIALMGFWEAYDGLADAARAEHGIDRWTERDGLIAACDGLAICSATADHEGLIAAVARRRGKWVLCEKPLATSVEAGARIAALAEDAGLTVMQSFPKRFDPINAEIRAVLASGALGRITLVRVRHGHSHGLDPSFGAQWFCDPALSGGGTLIDEGIHAADFLRWCFGEPESVSATIASPLRLRVEDSAVASFVYANGMIAEVATSWSFAAADHSIEIYGTGGTLLLSGVDIASRPTRETGFLSIFEREGPRKGWRTSPTVPGFKTGLFHEQVASAFVKALVTGAPVPVTIADGRRAFAMIDAAYRSARSGRREAIDYEG</sequence>
<dbReference type="Gene3D" id="3.30.360.10">
    <property type="entry name" value="Dihydrodipicolinate Reductase, domain 2"/>
    <property type="match status" value="1"/>
</dbReference>
<evidence type="ECO:0000259" key="2">
    <source>
        <dbReference type="Pfam" id="PF22725"/>
    </source>
</evidence>
<keyword evidence="4" id="KW-1185">Reference proteome</keyword>
<dbReference type="Pfam" id="PF01408">
    <property type="entry name" value="GFO_IDH_MocA"/>
    <property type="match status" value="1"/>
</dbReference>
<dbReference type="PANTHER" id="PTHR43708:SF8">
    <property type="entry name" value="OXIDOREDUCTASE"/>
    <property type="match status" value="1"/>
</dbReference>
<proteinExistence type="predicted"/>
<feature type="domain" description="GFO/IDH/MocA-like oxidoreductase" evidence="2">
    <location>
        <begin position="132"/>
        <end position="251"/>
    </location>
</feature>
<dbReference type="EMBL" id="FPKU01000001">
    <property type="protein sequence ID" value="SFZ83565.1"/>
    <property type="molecule type" value="Genomic_DNA"/>
</dbReference>
<feature type="domain" description="Gfo/Idh/MocA-like oxidoreductase N-terminal" evidence="1">
    <location>
        <begin position="5"/>
        <end position="120"/>
    </location>
</feature>
<dbReference type="STRING" id="665118.SAMN02983003_1722"/>
<dbReference type="InterPro" id="IPR036291">
    <property type="entry name" value="NAD(P)-bd_dom_sf"/>
</dbReference>
<dbReference type="SUPFAM" id="SSF51735">
    <property type="entry name" value="NAD(P)-binding Rossmann-fold domains"/>
    <property type="match status" value="1"/>
</dbReference>
<protein>
    <submittedName>
        <fullName evidence="3">Predicted dehydrogenase</fullName>
    </submittedName>
</protein>
<dbReference type="GO" id="GO:0000166">
    <property type="term" value="F:nucleotide binding"/>
    <property type="evidence" value="ECO:0007669"/>
    <property type="project" value="InterPro"/>
</dbReference>
<dbReference type="Pfam" id="PF22725">
    <property type="entry name" value="GFO_IDH_MocA_C3"/>
    <property type="match status" value="1"/>
</dbReference>
<dbReference type="InterPro" id="IPR000683">
    <property type="entry name" value="Gfo/Idh/MocA-like_OxRdtase_N"/>
</dbReference>
<dbReference type="PANTHER" id="PTHR43708">
    <property type="entry name" value="CONSERVED EXPRESSED OXIDOREDUCTASE (EUROFUNG)"/>
    <property type="match status" value="1"/>
</dbReference>
<dbReference type="Proteomes" id="UP000183447">
    <property type="component" value="Unassembled WGS sequence"/>
</dbReference>
<name>A0A1K2HXD9_9HYPH</name>
<dbReference type="RefSeq" id="WP_072340925.1">
    <property type="nucleotide sequence ID" value="NZ_FPKU01000001.1"/>
</dbReference>
<gene>
    <name evidence="3" type="ORF">SAMN02983003_1722</name>
</gene>
<dbReference type="SUPFAM" id="SSF55347">
    <property type="entry name" value="Glyceraldehyde-3-phosphate dehydrogenase-like, C-terminal domain"/>
    <property type="match status" value="1"/>
</dbReference>